<dbReference type="AlphaFoldDB" id="A0AB34FJM5"/>
<dbReference type="SUPFAM" id="SSF56112">
    <property type="entry name" value="Protein kinase-like (PK-like)"/>
    <property type="match status" value="1"/>
</dbReference>
<evidence type="ECO:0000313" key="1">
    <source>
        <dbReference type="EMBL" id="KAJ6439145.1"/>
    </source>
</evidence>
<protein>
    <submittedName>
        <fullName evidence="1">Ankyrin repeat-containing domain protein</fullName>
    </submittedName>
</protein>
<organism evidence="1 2">
    <name type="scientific">Purpureocillium lavendulum</name>
    <dbReference type="NCBI Taxonomy" id="1247861"/>
    <lineage>
        <taxon>Eukaryota</taxon>
        <taxon>Fungi</taxon>
        <taxon>Dikarya</taxon>
        <taxon>Ascomycota</taxon>
        <taxon>Pezizomycotina</taxon>
        <taxon>Sordariomycetes</taxon>
        <taxon>Hypocreomycetidae</taxon>
        <taxon>Hypocreales</taxon>
        <taxon>Ophiocordycipitaceae</taxon>
        <taxon>Purpureocillium</taxon>
    </lineage>
</organism>
<sequence length="321" mass="36616">MEQDLGSRLKLLEEASQKNCDSNERLEKKQDDLANHVQEMFNEMASRVQEKINDTVHTVLEKLSGLQNFCDLAKDYTNSGFRIMEEMRSTLRNLFHLNEPNQAADESLRSVDQTLDTGAAWIRQNTTWVGEHRKHNSRQLAVIQPVANEEFTDFKFLAGLAHPNIARLRALYHKDSVVHVVYEYVELDVFDICPLSEAEIAEAMSQIISAVRKLFAMSISFAVACIRVTSSGTIKIVLDWTYESVREPSIQEALRSHIAIWLHETMQSLGCGRQHWTSDALAVFEQLNAGHLPMITNPFFANVRPLREATQYAIRKRLAIS</sequence>
<dbReference type="EMBL" id="JAQHRD010000007">
    <property type="protein sequence ID" value="KAJ6439145.1"/>
    <property type="molecule type" value="Genomic_DNA"/>
</dbReference>
<keyword evidence="2" id="KW-1185">Reference proteome</keyword>
<name>A0AB34FJM5_9HYPO</name>
<reference evidence="1" key="1">
    <citation type="submission" date="2023-01" db="EMBL/GenBank/DDBJ databases">
        <title>The growth and conidiation of Purpureocillium lavendulum are regulated by nitrogen source and histone H3K14 acetylation.</title>
        <authorList>
            <person name="Tang P."/>
            <person name="Han J."/>
            <person name="Zhang C."/>
            <person name="Tang P."/>
            <person name="Qi F."/>
            <person name="Zhang K."/>
            <person name="Liang L."/>
        </authorList>
    </citation>
    <scope>NUCLEOTIDE SEQUENCE</scope>
    <source>
        <strain evidence="1">YMF1.00683</strain>
    </source>
</reference>
<dbReference type="Proteomes" id="UP001163105">
    <property type="component" value="Unassembled WGS sequence"/>
</dbReference>
<evidence type="ECO:0000313" key="2">
    <source>
        <dbReference type="Proteomes" id="UP001163105"/>
    </source>
</evidence>
<accession>A0AB34FJM5</accession>
<dbReference type="InterPro" id="IPR011009">
    <property type="entry name" value="Kinase-like_dom_sf"/>
</dbReference>
<proteinExistence type="predicted"/>
<dbReference type="Gene3D" id="1.10.510.10">
    <property type="entry name" value="Transferase(Phosphotransferase) domain 1"/>
    <property type="match status" value="1"/>
</dbReference>
<gene>
    <name evidence="1" type="ORF">O9K51_08555</name>
</gene>
<comment type="caution">
    <text evidence="1">The sequence shown here is derived from an EMBL/GenBank/DDBJ whole genome shotgun (WGS) entry which is preliminary data.</text>
</comment>